<reference evidence="2" key="1">
    <citation type="journal article" date="2014" name="Nat. Genet.">
        <title>Genome and transcriptome of the porcine whipworm Trichuris suis.</title>
        <authorList>
            <person name="Jex A.R."/>
            <person name="Nejsum P."/>
            <person name="Schwarz E.M."/>
            <person name="Hu L."/>
            <person name="Young N.D."/>
            <person name="Hall R.S."/>
            <person name="Korhonen P.K."/>
            <person name="Liao S."/>
            <person name="Thamsborg S."/>
            <person name="Xia J."/>
            <person name="Xu P."/>
            <person name="Wang S."/>
            <person name="Scheerlinck J.P."/>
            <person name="Hofmann A."/>
            <person name="Sternberg P.W."/>
            <person name="Wang J."/>
            <person name="Gasser R.B."/>
        </authorList>
    </citation>
    <scope>NUCLEOTIDE SEQUENCE [LARGE SCALE GENOMIC DNA]</scope>
    <source>
        <strain evidence="2">DCEP-RM93F</strain>
    </source>
</reference>
<gene>
    <name evidence="2" type="ORF">M514_24121</name>
</gene>
<proteinExistence type="predicted"/>
<sequence>MQQELKSRFLAARQTPMSMTKYGEKCATVVVAVSNQWEASLSASGRTNNGGSRVSDSQKLTSIKG</sequence>
<dbReference type="Proteomes" id="UP000030758">
    <property type="component" value="Unassembled WGS sequence"/>
</dbReference>
<protein>
    <submittedName>
        <fullName evidence="2">Uncharacterized protein</fullName>
    </submittedName>
</protein>
<evidence type="ECO:0000256" key="1">
    <source>
        <dbReference type="SAM" id="MobiDB-lite"/>
    </source>
</evidence>
<name>A0A085N2I1_9BILA</name>
<dbReference type="AlphaFoldDB" id="A0A085N2I1"/>
<evidence type="ECO:0000313" key="2">
    <source>
        <dbReference type="EMBL" id="KFD63677.1"/>
    </source>
</evidence>
<organism evidence="2">
    <name type="scientific">Trichuris suis</name>
    <name type="common">pig whipworm</name>
    <dbReference type="NCBI Taxonomy" id="68888"/>
    <lineage>
        <taxon>Eukaryota</taxon>
        <taxon>Metazoa</taxon>
        <taxon>Ecdysozoa</taxon>
        <taxon>Nematoda</taxon>
        <taxon>Enoplea</taxon>
        <taxon>Dorylaimia</taxon>
        <taxon>Trichinellida</taxon>
        <taxon>Trichuridae</taxon>
        <taxon>Trichuris</taxon>
    </lineage>
</organism>
<dbReference type="EMBL" id="KL367568">
    <property type="protein sequence ID" value="KFD63677.1"/>
    <property type="molecule type" value="Genomic_DNA"/>
</dbReference>
<feature type="region of interest" description="Disordered" evidence="1">
    <location>
        <begin position="42"/>
        <end position="65"/>
    </location>
</feature>
<accession>A0A085N2I1</accession>